<dbReference type="EMBL" id="JBFRCH010000125">
    <property type="protein sequence ID" value="MEX3937903.1"/>
    <property type="molecule type" value="Genomic_DNA"/>
</dbReference>
<gene>
    <name evidence="1" type="ORF">AB4Y32_40475</name>
</gene>
<proteinExistence type="predicted"/>
<comment type="caution">
    <text evidence="1">The sequence shown here is derived from an EMBL/GenBank/DDBJ whole genome shotgun (WGS) entry which is preliminary data.</text>
</comment>
<evidence type="ECO:0000313" key="1">
    <source>
        <dbReference type="EMBL" id="MEX3937903.1"/>
    </source>
</evidence>
<sequence length="128" mass="13840">LPEGEESHFVEKPWRLPDSYLCFTPPRDAVEVGPLPMLAGKGVTFGCFGKLIKIGDNVIALWSRLLHAMPGATLYLKAHGLELTSARAATLSRFEAHGIGGERLILEGPSPRAEYLAAYGRVDIALSP</sequence>
<keyword evidence="2" id="KW-1185">Reference proteome</keyword>
<reference evidence="1" key="1">
    <citation type="submission" date="2024-07" db="EMBL/GenBank/DDBJ databases">
        <title>A survey of Mimosa microsymbionts across Brazilian biomes reveals a high diversity of Paraburkholderia nodulating endemic species, but also that Cupriavidus is common as a symbiont of widespread species.</title>
        <authorList>
            <person name="Rouws L."/>
            <person name="Barauna A."/>
            <person name="Beukes C."/>
            <person name="Rouws J.R.C."/>
            <person name="De Faria S.M."/>
            <person name="Gross E."/>
            <person name="Bueno Dos Reis Junior F."/>
            <person name="Simon M.F."/>
            <person name="Maluk M."/>
            <person name="Odee D.W."/>
            <person name="Kenicer G."/>
            <person name="Young J.P.W."/>
            <person name="Reis V.M."/>
            <person name="Zilli J."/>
            <person name="James E.K."/>
        </authorList>
    </citation>
    <scope>NUCLEOTIDE SEQUENCE</scope>
    <source>
        <strain evidence="1">EG181B</strain>
    </source>
</reference>
<protein>
    <submittedName>
        <fullName evidence="1">Glycosyltransferase</fullName>
    </submittedName>
</protein>
<name>A0ACC6UDV8_9BURK</name>
<dbReference type="Proteomes" id="UP001558850">
    <property type="component" value="Unassembled WGS sequence"/>
</dbReference>
<organism evidence="1 2">
    <name type="scientific">Paraburkholderia phymatum</name>
    <dbReference type="NCBI Taxonomy" id="148447"/>
    <lineage>
        <taxon>Bacteria</taxon>
        <taxon>Pseudomonadati</taxon>
        <taxon>Pseudomonadota</taxon>
        <taxon>Betaproteobacteria</taxon>
        <taxon>Burkholderiales</taxon>
        <taxon>Burkholderiaceae</taxon>
        <taxon>Paraburkholderia</taxon>
    </lineage>
</organism>
<accession>A0ACC6UDV8</accession>
<evidence type="ECO:0000313" key="2">
    <source>
        <dbReference type="Proteomes" id="UP001558850"/>
    </source>
</evidence>
<feature type="non-terminal residue" evidence="1">
    <location>
        <position position="128"/>
    </location>
</feature>
<feature type="non-terminal residue" evidence="1">
    <location>
        <position position="1"/>
    </location>
</feature>